<sequence>MASSGLCCRCFVFFTHIYIYAYLRFLRVYVYNHLFIYLLFLINSK</sequence>
<accession>A0A8S5SPE4</accession>
<proteinExistence type="predicted"/>
<keyword evidence="1" id="KW-0472">Membrane</keyword>
<protein>
    <submittedName>
        <fullName evidence="2">Uncharacterized protein</fullName>
    </submittedName>
</protein>
<dbReference type="EMBL" id="BK032644">
    <property type="protein sequence ID" value="DAF52933.1"/>
    <property type="molecule type" value="Genomic_DNA"/>
</dbReference>
<organism evidence="2">
    <name type="scientific">Caudovirales sp. ctGAB12</name>
    <dbReference type="NCBI Taxonomy" id="2827632"/>
    <lineage>
        <taxon>Viruses</taxon>
        <taxon>Duplodnaviria</taxon>
        <taxon>Heunggongvirae</taxon>
        <taxon>Uroviricota</taxon>
        <taxon>Caudoviricetes</taxon>
    </lineage>
</organism>
<feature type="transmembrane region" description="Helical" evidence="1">
    <location>
        <begin position="21"/>
        <end position="42"/>
    </location>
</feature>
<reference evidence="2" key="1">
    <citation type="journal article" date="2021" name="Proc. Natl. Acad. Sci. U.S.A.">
        <title>A Catalog of Tens of Thousands of Viruses from Human Metagenomes Reveals Hidden Associations with Chronic Diseases.</title>
        <authorList>
            <person name="Tisza M.J."/>
            <person name="Buck C.B."/>
        </authorList>
    </citation>
    <scope>NUCLEOTIDE SEQUENCE</scope>
    <source>
        <strain evidence="2">CtGAB12</strain>
    </source>
</reference>
<keyword evidence="1" id="KW-1133">Transmembrane helix</keyword>
<evidence type="ECO:0000256" key="1">
    <source>
        <dbReference type="SAM" id="Phobius"/>
    </source>
</evidence>
<name>A0A8S5SPE4_9CAUD</name>
<keyword evidence="1" id="KW-0812">Transmembrane</keyword>
<evidence type="ECO:0000313" key="2">
    <source>
        <dbReference type="EMBL" id="DAF52933.1"/>
    </source>
</evidence>